<dbReference type="Pfam" id="PF02518">
    <property type="entry name" value="HATPase_c"/>
    <property type="match status" value="1"/>
</dbReference>
<evidence type="ECO:0000259" key="8">
    <source>
        <dbReference type="PROSITE" id="PS50112"/>
    </source>
</evidence>
<dbReference type="Pfam" id="PF08448">
    <property type="entry name" value="PAS_4"/>
    <property type="match status" value="3"/>
</dbReference>
<keyword evidence="11" id="KW-1185">Reference proteome</keyword>
<dbReference type="RefSeq" id="WP_191181911.1">
    <property type="nucleotide sequence ID" value="NZ_JACXAJ010000001.1"/>
</dbReference>
<name>A0ABR7XCX7_9BACT</name>
<evidence type="ECO:0000256" key="6">
    <source>
        <dbReference type="SAM" id="Coils"/>
    </source>
</evidence>
<sequence>MTKIAALPTELLHFIEAVPDLYLLLAPDFTILSASKPYLAATHRTLDEIKDRYLFDVFPENPALSAPDGIKNLQYSLNWVLQHKKPHQMALQRYDVQLPLGSGEFKEKYWLPTNTPIMDEAQNIQYILHKVVDVSEQVLTQEKLEQSEHLVEVLSGEQKITKAQLVSARAEAELERQKLYNTFMQAPALICLFEGPQHVFKFVNPLYQELVGDRPLLGKPIIEAMPELKGQGIVHLLNQVYETGESVYAVEMKVQLDHANTGHLGENYYNFTYQPVRNLQGIIEGIMVFAYQVTAQVEARLELMQANAELSAAQEELKKLNMELEARIALRTQELERSKALTELQHKRLQTLFVDAPIPFLLLDGPKHVFQLVNPAFQKIFPGRKMLGKPLLDALPELKDSAIPGILDQVYETGKLYEGNEFPLMLARHEGDEPEEILFTFTYMARQNEHGKVDGVMVYAQDVTEQVRARQKVEQSAEQLRLITDALPVLIGYLDKEEKYRFANKAYESWFPIKSADLLGRSVREVVGESAYEGVKQYIDRALAGERLDFESEMPYRKDFVKYIRTSYVPDIRDGQVAGFYTLVSDITDQVEAFHRVEASGQEAKALSRKLAATNLQLSAANEQLIRTNVDLDNFIYTASHDLKAPIFNIERLVQILLESMPPELLKSEELTQVVSMIEDSIRRFKRTIDHLTEVIKLQKENSPEATLIDLAEVINDVRLDLSSQMDVAGAELDIDIVACPYLHFSHKNLRSVIYNLLSNAIKYSSPDRKPKIRITCHPKGSFYLLMVQDNGLGMNLSGSQKLFTMFSRMHNHVEGSGIGLYMVKKIVENAGGHIEVESQLGVGSTFRVYLKK</sequence>
<evidence type="ECO:0000256" key="1">
    <source>
        <dbReference type="ARBA" id="ARBA00000085"/>
    </source>
</evidence>
<dbReference type="InterPro" id="IPR000014">
    <property type="entry name" value="PAS"/>
</dbReference>
<keyword evidence="6" id="KW-0175">Coiled coil</keyword>
<dbReference type="SUPFAM" id="SSF55874">
    <property type="entry name" value="ATPase domain of HSP90 chaperone/DNA topoisomerase II/histidine kinase"/>
    <property type="match status" value="1"/>
</dbReference>
<evidence type="ECO:0000259" key="7">
    <source>
        <dbReference type="PROSITE" id="PS50109"/>
    </source>
</evidence>
<dbReference type="InterPro" id="IPR035965">
    <property type="entry name" value="PAS-like_dom_sf"/>
</dbReference>
<accession>A0ABR7XCX7</accession>
<dbReference type="InterPro" id="IPR005467">
    <property type="entry name" value="His_kinase_dom"/>
</dbReference>
<organism evidence="10 11">
    <name type="scientific">Pontibacter aquaedesilientis</name>
    <dbReference type="NCBI Taxonomy" id="2766980"/>
    <lineage>
        <taxon>Bacteria</taxon>
        <taxon>Pseudomonadati</taxon>
        <taxon>Bacteroidota</taxon>
        <taxon>Cytophagia</taxon>
        <taxon>Cytophagales</taxon>
        <taxon>Hymenobacteraceae</taxon>
        <taxon>Pontibacter</taxon>
    </lineage>
</organism>
<protein>
    <recommendedName>
        <fullName evidence="2">histidine kinase</fullName>
        <ecNumber evidence="2">2.7.13.3</ecNumber>
    </recommendedName>
</protein>
<dbReference type="Gene3D" id="1.10.287.130">
    <property type="match status" value="1"/>
</dbReference>
<dbReference type="Gene3D" id="3.30.565.10">
    <property type="entry name" value="Histidine kinase-like ATPase, C-terminal domain"/>
    <property type="match status" value="1"/>
</dbReference>
<evidence type="ECO:0000256" key="5">
    <source>
        <dbReference type="ARBA" id="ARBA00022777"/>
    </source>
</evidence>
<evidence type="ECO:0000313" key="11">
    <source>
        <dbReference type="Proteomes" id="UP000625551"/>
    </source>
</evidence>
<dbReference type="CDD" id="cd00082">
    <property type="entry name" value="HisKA"/>
    <property type="match status" value="1"/>
</dbReference>
<dbReference type="PROSITE" id="PS50112">
    <property type="entry name" value="PAS"/>
    <property type="match status" value="1"/>
</dbReference>
<dbReference type="PRINTS" id="PR00344">
    <property type="entry name" value="BCTRLSENSOR"/>
</dbReference>
<dbReference type="Proteomes" id="UP000625551">
    <property type="component" value="Unassembled WGS sequence"/>
</dbReference>
<dbReference type="EMBL" id="JACXAJ010000001">
    <property type="protein sequence ID" value="MBD1395746.1"/>
    <property type="molecule type" value="Genomic_DNA"/>
</dbReference>
<proteinExistence type="predicted"/>
<evidence type="ECO:0000256" key="3">
    <source>
        <dbReference type="ARBA" id="ARBA00022553"/>
    </source>
</evidence>
<dbReference type="PROSITE" id="PS50109">
    <property type="entry name" value="HIS_KIN"/>
    <property type="match status" value="1"/>
</dbReference>
<dbReference type="PANTHER" id="PTHR43304">
    <property type="entry name" value="PHYTOCHROME-LIKE PROTEIN CPH1"/>
    <property type="match status" value="1"/>
</dbReference>
<dbReference type="SMART" id="SM00091">
    <property type="entry name" value="PAS"/>
    <property type="match status" value="4"/>
</dbReference>
<dbReference type="SUPFAM" id="SSF47384">
    <property type="entry name" value="Homodimeric domain of signal transducing histidine kinase"/>
    <property type="match status" value="1"/>
</dbReference>
<dbReference type="InterPro" id="IPR004358">
    <property type="entry name" value="Sig_transdc_His_kin-like_C"/>
</dbReference>
<dbReference type="InterPro" id="IPR003661">
    <property type="entry name" value="HisK_dim/P_dom"/>
</dbReference>
<evidence type="ECO:0000313" key="10">
    <source>
        <dbReference type="EMBL" id="MBD1395746.1"/>
    </source>
</evidence>
<feature type="coiled-coil region" evidence="6">
    <location>
        <begin position="296"/>
        <end position="330"/>
    </location>
</feature>
<dbReference type="Gene3D" id="3.30.450.20">
    <property type="entry name" value="PAS domain"/>
    <property type="match status" value="4"/>
</dbReference>
<feature type="domain" description="PAS" evidence="8">
    <location>
        <begin position="476"/>
        <end position="546"/>
    </location>
</feature>
<dbReference type="InterPro" id="IPR003594">
    <property type="entry name" value="HATPase_dom"/>
</dbReference>
<evidence type="ECO:0000256" key="4">
    <source>
        <dbReference type="ARBA" id="ARBA00022679"/>
    </source>
</evidence>
<reference evidence="10 11" key="1">
    <citation type="submission" date="2020-09" db="EMBL/GenBank/DDBJ databases">
        <title>Genome sequencing and assembly of Pontibacter sp.</title>
        <authorList>
            <person name="Chhetri G."/>
        </authorList>
    </citation>
    <scope>NUCLEOTIDE SEQUENCE [LARGE SCALE GENOMIC DNA]</scope>
    <source>
        <strain evidence="10 11">JH31</strain>
    </source>
</reference>
<dbReference type="PANTHER" id="PTHR43304:SF1">
    <property type="entry name" value="PAC DOMAIN-CONTAINING PROTEIN"/>
    <property type="match status" value="1"/>
</dbReference>
<keyword evidence="4" id="KW-0808">Transferase</keyword>
<gene>
    <name evidence="10" type="ORF">H9Q13_01090</name>
</gene>
<dbReference type="CDD" id="cd00130">
    <property type="entry name" value="PAS"/>
    <property type="match status" value="1"/>
</dbReference>
<dbReference type="SMART" id="SM00387">
    <property type="entry name" value="HATPase_c"/>
    <property type="match status" value="1"/>
</dbReference>
<keyword evidence="3" id="KW-0597">Phosphoprotein</keyword>
<dbReference type="EC" id="2.7.13.3" evidence="2"/>
<feature type="domain" description="PAC" evidence="9">
    <location>
        <begin position="92"/>
        <end position="146"/>
    </location>
</feature>
<dbReference type="InterPro" id="IPR036890">
    <property type="entry name" value="HATPase_C_sf"/>
</dbReference>
<feature type="domain" description="Histidine kinase" evidence="7">
    <location>
        <begin position="638"/>
        <end position="853"/>
    </location>
</feature>
<comment type="catalytic activity">
    <reaction evidence="1">
        <text>ATP + protein L-histidine = ADP + protein N-phospho-L-histidine.</text>
        <dbReference type="EC" id="2.7.13.3"/>
    </reaction>
</comment>
<comment type="caution">
    <text evidence="10">The sequence shown here is derived from an EMBL/GenBank/DDBJ whole genome shotgun (WGS) entry which is preliminary data.</text>
</comment>
<dbReference type="InterPro" id="IPR013656">
    <property type="entry name" value="PAS_4"/>
</dbReference>
<keyword evidence="5" id="KW-0418">Kinase</keyword>
<dbReference type="InterPro" id="IPR036097">
    <property type="entry name" value="HisK_dim/P_sf"/>
</dbReference>
<dbReference type="SUPFAM" id="SSF55785">
    <property type="entry name" value="PYP-like sensor domain (PAS domain)"/>
    <property type="match status" value="3"/>
</dbReference>
<evidence type="ECO:0000259" key="9">
    <source>
        <dbReference type="PROSITE" id="PS50113"/>
    </source>
</evidence>
<dbReference type="InterPro" id="IPR052162">
    <property type="entry name" value="Sensor_kinase/Photoreceptor"/>
</dbReference>
<evidence type="ECO:0000256" key="2">
    <source>
        <dbReference type="ARBA" id="ARBA00012438"/>
    </source>
</evidence>
<dbReference type="InterPro" id="IPR000700">
    <property type="entry name" value="PAS-assoc_C"/>
</dbReference>
<dbReference type="NCBIfam" id="TIGR00229">
    <property type="entry name" value="sensory_box"/>
    <property type="match status" value="1"/>
</dbReference>
<dbReference type="PROSITE" id="PS50113">
    <property type="entry name" value="PAC"/>
    <property type="match status" value="1"/>
</dbReference>